<evidence type="ECO:0000256" key="1">
    <source>
        <dbReference type="SAM" id="MobiDB-lite"/>
    </source>
</evidence>
<proteinExistence type="predicted"/>
<dbReference type="AlphaFoldDB" id="A0AAE0KV47"/>
<evidence type="ECO:0000313" key="3">
    <source>
        <dbReference type="Proteomes" id="UP001190700"/>
    </source>
</evidence>
<feature type="compositionally biased region" description="Low complexity" evidence="1">
    <location>
        <begin position="84"/>
        <end position="97"/>
    </location>
</feature>
<feature type="compositionally biased region" description="Polar residues" evidence="1">
    <location>
        <begin position="29"/>
        <end position="38"/>
    </location>
</feature>
<reference evidence="2 3" key="1">
    <citation type="journal article" date="2015" name="Genome Biol. Evol.">
        <title>Comparative Genomics of a Bacterivorous Green Alga Reveals Evolutionary Causalities and Consequences of Phago-Mixotrophic Mode of Nutrition.</title>
        <authorList>
            <person name="Burns J.A."/>
            <person name="Paasch A."/>
            <person name="Narechania A."/>
            <person name="Kim E."/>
        </authorList>
    </citation>
    <scope>NUCLEOTIDE SEQUENCE [LARGE SCALE GENOMIC DNA]</scope>
    <source>
        <strain evidence="2 3">PLY_AMNH</strain>
    </source>
</reference>
<sequence length="259" mass="27902">MSSSDYPGGLQEFTQAIGKVWYTQGSAHYTQLPGSSSRPRAASMTGEIREGGKGAADTGTGKQKEKEVRGKCGKGGKGSQGTHPRAATPPSSRPRSPLRGGTKSGFLQHAKVLYKEAKLKHSGSTNKDTTISGTWQNLKFTPTDPNGKPRPCRSYKFKYNKTVTHSLGRFGCSCTLVEKTARWVKPSGETVNHVSTGPTPCIAFLDAHDKCQAVTTFSISQFEAASHGIRGLEPRVRGREHSRSTAFVKYIAAHVAYAT</sequence>
<gene>
    <name evidence="2" type="ORF">CYMTET_29232</name>
</gene>
<comment type="caution">
    <text evidence="2">The sequence shown here is derived from an EMBL/GenBank/DDBJ whole genome shotgun (WGS) entry which is preliminary data.</text>
</comment>
<evidence type="ECO:0000313" key="2">
    <source>
        <dbReference type="EMBL" id="KAK3261888.1"/>
    </source>
</evidence>
<dbReference type="EMBL" id="LGRX02016578">
    <property type="protein sequence ID" value="KAK3261888.1"/>
    <property type="molecule type" value="Genomic_DNA"/>
</dbReference>
<organism evidence="2 3">
    <name type="scientific">Cymbomonas tetramitiformis</name>
    <dbReference type="NCBI Taxonomy" id="36881"/>
    <lineage>
        <taxon>Eukaryota</taxon>
        <taxon>Viridiplantae</taxon>
        <taxon>Chlorophyta</taxon>
        <taxon>Pyramimonadophyceae</taxon>
        <taxon>Pyramimonadales</taxon>
        <taxon>Pyramimonadaceae</taxon>
        <taxon>Cymbomonas</taxon>
    </lineage>
</organism>
<feature type="region of interest" description="Disordered" evidence="1">
    <location>
        <begin position="29"/>
        <end position="103"/>
    </location>
</feature>
<keyword evidence="3" id="KW-1185">Reference proteome</keyword>
<name>A0AAE0KV47_9CHLO</name>
<accession>A0AAE0KV47</accession>
<protein>
    <submittedName>
        <fullName evidence="2">Uncharacterized protein</fullName>
    </submittedName>
</protein>
<dbReference type="Proteomes" id="UP001190700">
    <property type="component" value="Unassembled WGS sequence"/>
</dbReference>